<dbReference type="SUPFAM" id="SSF101874">
    <property type="entry name" value="YceI-like"/>
    <property type="match status" value="1"/>
</dbReference>
<evidence type="ECO:0000259" key="2">
    <source>
        <dbReference type="SMART" id="SM00867"/>
    </source>
</evidence>
<feature type="signal peptide" evidence="1">
    <location>
        <begin position="1"/>
        <end position="22"/>
    </location>
</feature>
<evidence type="ECO:0000313" key="5">
    <source>
        <dbReference type="Proteomes" id="UP000054985"/>
    </source>
</evidence>
<dbReference type="Proteomes" id="UP000254040">
    <property type="component" value="Unassembled WGS sequence"/>
</dbReference>
<dbReference type="EMBL" id="UGOG01000001">
    <property type="protein sequence ID" value="STX62649.1"/>
    <property type="molecule type" value="Genomic_DNA"/>
</dbReference>
<evidence type="ECO:0000313" key="4">
    <source>
        <dbReference type="EMBL" id="STX62649.1"/>
    </source>
</evidence>
<dbReference type="RefSeq" id="WP_028383482.1">
    <property type="nucleotide sequence ID" value="NZ_CAAAJG010000021.1"/>
</dbReference>
<gene>
    <name evidence="4" type="primary">yceI_1</name>
    <name evidence="3" type="synonym">ycel</name>
    <name evidence="3" type="ORF">Lmor_0676</name>
    <name evidence="4" type="ORF">NCTC12239_01586</name>
</gene>
<evidence type="ECO:0000313" key="6">
    <source>
        <dbReference type="Proteomes" id="UP000254040"/>
    </source>
</evidence>
<proteinExistence type="predicted"/>
<name>A0A378K071_9GAMM</name>
<dbReference type="OrthoDB" id="9811006at2"/>
<dbReference type="SMART" id="SM00867">
    <property type="entry name" value="YceI"/>
    <property type="match status" value="1"/>
</dbReference>
<accession>A0A378K071</accession>
<dbReference type="STRING" id="39962.Lmor_0676"/>
<feature type="chain" id="PRO_5016878929" evidence="1">
    <location>
        <begin position="23"/>
        <end position="195"/>
    </location>
</feature>
<organism evidence="4 6">
    <name type="scientific">Legionella moravica</name>
    <dbReference type="NCBI Taxonomy" id="39962"/>
    <lineage>
        <taxon>Bacteria</taxon>
        <taxon>Pseudomonadati</taxon>
        <taxon>Pseudomonadota</taxon>
        <taxon>Gammaproteobacteria</taxon>
        <taxon>Legionellales</taxon>
        <taxon>Legionellaceae</taxon>
        <taxon>Legionella</taxon>
    </lineage>
</organism>
<evidence type="ECO:0000256" key="1">
    <source>
        <dbReference type="SAM" id="SignalP"/>
    </source>
</evidence>
<reference evidence="3 5" key="1">
    <citation type="submission" date="2015-11" db="EMBL/GenBank/DDBJ databases">
        <title>Genomic analysis of 38 Legionella species identifies large and diverse effector repertoires.</title>
        <authorList>
            <person name="Burstein D."/>
            <person name="Amaro F."/>
            <person name="Zusman T."/>
            <person name="Lifshitz Z."/>
            <person name="Cohen O."/>
            <person name="Gilbert J.A."/>
            <person name="Pupko T."/>
            <person name="Shuman H.A."/>
            <person name="Segal G."/>
        </authorList>
    </citation>
    <scope>NUCLEOTIDE SEQUENCE [LARGE SCALE GENOMIC DNA]</scope>
    <source>
        <strain evidence="3 5">ATCC 43877</strain>
    </source>
</reference>
<dbReference type="InterPro" id="IPR036761">
    <property type="entry name" value="TTHA0802/YceI-like_sf"/>
</dbReference>
<dbReference type="EMBL" id="LNYN01000014">
    <property type="protein sequence ID" value="KTD35229.1"/>
    <property type="molecule type" value="Genomic_DNA"/>
</dbReference>
<keyword evidence="1" id="KW-0732">Signal</keyword>
<keyword evidence="5" id="KW-1185">Reference proteome</keyword>
<feature type="domain" description="Lipid/polyisoprenoid-binding YceI-like" evidence="2">
    <location>
        <begin position="28"/>
        <end position="191"/>
    </location>
</feature>
<evidence type="ECO:0000313" key="3">
    <source>
        <dbReference type="EMBL" id="KTD35229.1"/>
    </source>
</evidence>
<reference evidence="4 6" key="2">
    <citation type="submission" date="2018-06" db="EMBL/GenBank/DDBJ databases">
        <authorList>
            <consortium name="Pathogen Informatics"/>
            <person name="Doyle S."/>
        </authorList>
    </citation>
    <scope>NUCLEOTIDE SEQUENCE [LARGE SCALE GENOMIC DNA]</scope>
    <source>
        <strain evidence="4 6">NCTC12239</strain>
    </source>
</reference>
<dbReference type="PANTHER" id="PTHR34406:SF1">
    <property type="entry name" value="PROTEIN YCEI"/>
    <property type="match status" value="1"/>
</dbReference>
<dbReference type="Proteomes" id="UP000054985">
    <property type="component" value="Unassembled WGS sequence"/>
</dbReference>
<dbReference type="Gene3D" id="2.40.128.110">
    <property type="entry name" value="Lipid/polyisoprenoid-binding, YceI-like"/>
    <property type="match status" value="1"/>
</dbReference>
<dbReference type="Pfam" id="PF04264">
    <property type="entry name" value="YceI"/>
    <property type="match status" value="1"/>
</dbReference>
<protein>
    <submittedName>
        <fullName evidence="4">Polyprenyl-pyrophosphate binding protein</fullName>
    </submittedName>
</protein>
<sequence length="195" mass="21349">MKRSFSSLILSILTMWSCSNMAFSAPETFTLDNQHTYILWTINHLGFSSQAGKWYASGDLVLDKDHPDQSKVNVTVNVADVVTGIPELDKHLKGKLFFDVAQFPKATFVSNKVDVLSDKTAKVEGTLTLHGVSKPLTLDVTLNKVGVNPINNKNTVGFTATGTIKRSDFGMDTLLPNLGDEVTLQIGAEAYQDKK</sequence>
<dbReference type="AlphaFoldDB" id="A0A378K071"/>
<dbReference type="InterPro" id="IPR007372">
    <property type="entry name" value="Lipid/polyisoprenoid-bd_YceI"/>
</dbReference>
<dbReference type="PANTHER" id="PTHR34406">
    <property type="entry name" value="PROTEIN YCEI"/>
    <property type="match status" value="1"/>
</dbReference>